<dbReference type="Proteomes" id="UP000799302">
    <property type="component" value="Unassembled WGS sequence"/>
</dbReference>
<accession>A0A6A6UJF8</accession>
<dbReference type="Pfam" id="PF08241">
    <property type="entry name" value="Methyltransf_11"/>
    <property type="match status" value="1"/>
</dbReference>
<dbReference type="AlphaFoldDB" id="A0A6A6UJF8"/>
<dbReference type="SUPFAM" id="SSF53335">
    <property type="entry name" value="S-adenosyl-L-methionine-dependent methyltransferases"/>
    <property type="match status" value="1"/>
</dbReference>
<dbReference type="Gene3D" id="3.40.50.150">
    <property type="entry name" value="Vaccinia Virus protein VP39"/>
    <property type="match status" value="1"/>
</dbReference>
<organism evidence="4 5">
    <name type="scientific">Microthyrium microscopicum</name>
    <dbReference type="NCBI Taxonomy" id="703497"/>
    <lineage>
        <taxon>Eukaryota</taxon>
        <taxon>Fungi</taxon>
        <taxon>Dikarya</taxon>
        <taxon>Ascomycota</taxon>
        <taxon>Pezizomycotina</taxon>
        <taxon>Dothideomycetes</taxon>
        <taxon>Dothideomycetes incertae sedis</taxon>
        <taxon>Microthyriales</taxon>
        <taxon>Microthyriaceae</taxon>
        <taxon>Microthyrium</taxon>
    </lineage>
</organism>
<sequence>MATGLARTLSIVEVFPERAIRYSADDQRPIRRSVQKYYRRIESRIGYRWILGNNRHCGLYKKGAIWPFPIRKAQKAMERKLFLRLKLPPGAKVLDVGAGSGCVAINMADMGLKVSAIELVPEHVKEMNRNIRRCDHVDDIHVQEGNFHNLAAFGNAGFDGIYAMESFVHAENPIQAIREFRRVLKPGGVLVLHHADFTKTNDQIREVFRLTHCPGIRMRGDIEGKLKDLGFLDIDVEDLSSEVVPLWRLLAFIGYVPYQFVKILGLQDRFPNTYSAVQIYRNADKFRYVSIRAVRPST</sequence>
<dbReference type="OrthoDB" id="540004at2759"/>
<gene>
    <name evidence="4" type="ORF">BT63DRAFT_477146</name>
</gene>
<dbReference type="GO" id="GO:0003838">
    <property type="term" value="F:sterol 24-C-methyltransferase activity"/>
    <property type="evidence" value="ECO:0007669"/>
    <property type="project" value="TreeGrafter"/>
</dbReference>
<dbReference type="InterPro" id="IPR050447">
    <property type="entry name" value="Erg6_SMT_methyltransf"/>
</dbReference>
<name>A0A6A6UJF8_9PEZI</name>
<evidence type="ECO:0000256" key="2">
    <source>
        <dbReference type="ARBA" id="ARBA00038188"/>
    </source>
</evidence>
<dbReference type="PANTHER" id="PTHR44068:SF1">
    <property type="entry name" value="HYPOTHETICAL LOC100005854"/>
    <property type="match status" value="1"/>
</dbReference>
<reference evidence="4" key="1">
    <citation type="journal article" date="2020" name="Stud. Mycol.">
        <title>101 Dothideomycetes genomes: a test case for predicting lifestyles and emergence of pathogens.</title>
        <authorList>
            <person name="Haridas S."/>
            <person name="Albert R."/>
            <person name="Binder M."/>
            <person name="Bloem J."/>
            <person name="Labutti K."/>
            <person name="Salamov A."/>
            <person name="Andreopoulos B."/>
            <person name="Baker S."/>
            <person name="Barry K."/>
            <person name="Bills G."/>
            <person name="Bluhm B."/>
            <person name="Cannon C."/>
            <person name="Castanera R."/>
            <person name="Culley D."/>
            <person name="Daum C."/>
            <person name="Ezra D."/>
            <person name="Gonzalez J."/>
            <person name="Henrissat B."/>
            <person name="Kuo A."/>
            <person name="Liang C."/>
            <person name="Lipzen A."/>
            <person name="Lutzoni F."/>
            <person name="Magnuson J."/>
            <person name="Mondo S."/>
            <person name="Nolan M."/>
            <person name="Ohm R."/>
            <person name="Pangilinan J."/>
            <person name="Park H.-J."/>
            <person name="Ramirez L."/>
            <person name="Alfaro M."/>
            <person name="Sun H."/>
            <person name="Tritt A."/>
            <person name="Yoshinaga Y."/>
            <person name="Zwiers L.-H."/>
            <person name="Turgeon B."/>
            <person name="Goodwin S."/>
            <person name="Spatafora J."/>
            <person name="Crous P."/>
            <person name="Grigoriev I."/>
        </authorList>
    </citation>
    <scope>NUCLEOTIDE SEQUENCE</scope>
    <source>
        <strain evidence="4">CBS 115976</strain>
    </source>
</reference>
<protein>
    <submittedName>
        <fullName evidence="4">Cyclopropane-fatty-acyl-phospholipid synthase</fullName>
    </submittedName>
</protein>
<keyword evidence="1" id="KW-0808">Transferase</keyword>
<evidence type="ECO:0000256" key="1">
    <source>
        <dbReference type="ARBA" id="ARBA00022679"/>
    </source>
</evidence>
<dbReference type="CDD" id="cd02440">
    <property type="entry name" value="AdoMet_MTases"/>
    <property type="match status" value="1"/>
</dbReference>
<dbReference type="GO" id="GO:0005783">
    <property type="term" value="C:endoplasmic reticulum"/>
    <property type="evidence" value="ECO:0007669"/>
    <property type="project" value="TreeGrafter"/>
</dbReference>
<comment type="similarity">
    <text evidence="2">Belongs to the class I-like SAM-binding methyltransferase superfamily. Erg6/SMT family.</text>
</comment>
<dbReference type="PANTHER" id="PTHR44068">
    <property type="entry name" value="ZGC:194242"/>
    <property type="match status" value="1"/>
</dbReference>
<dbReference type="EMBL" id="MU004232">
    <property type="protein sequence ID" value="KAF2672369.1"/>
    <property type="molecule type" value="Genomic_DNA"/>
</dbReference>
<evidence type="ECO:0000313" key="4">
    <source>
        <dbReference type="EMBL" id="KAF2672369.1"/>
    </source>
</evidence>
<feature type="domain" description="Methyltransferase type 11" evidence="3">
    <location>
        <begin position="94"/>
        <end position="192"/>
    </location>
</feature>
<dbReference type="GO" id="GO:0006696">
    <property type="term" value="P:ergosterol biosynthetic process"/>
    <property type="evidence" value="ECO:0007669"/>
    <property type="project" value="TreeGrafter"/>
</dbReference>
<dbReference type="InterPro" id="IPR029063">
    <property type="entry name" value="SAM-dependent_MTases_sf"/>
</dbReference>
<evidence type="ECO:0000313" key="5">
    <source>
        <dbReference type="Proteomes" id="UP000799302"/>
    </source>
</evidence>
<keyword evidence="5" id="KW-1185">Reference proteome</keyword>
<dbReference type="InterPro" id="IPR013216">
    <property type="entry name" value="Methyltransf_11"/>
</dbReference>
<evidence type="ECO:0000259" key="3">
    <source>
        <dbReference type="Pfam" id="PF08241"/>
    </source>
</evidence>
<proteinExistence type="inferred from homology"/>